<reference evidence="3" key="1">
    <citation type="journal article" date="2019" name="Int. J. Syst. Evol. Microbiol.">
        <title>The Global Catalogue of Microorganisms (GCM) 10K type strain sequencing project: providing services to taxonomists for standard genome sequencing and annotation.</title>
        <authorList>
            <consortium name="The Broad Institute Genomics Platform"/>
            <consortium name="The Broad Institute Genome Sequencing Center for Infectious Disease"/>
            <person name="Wu L."/>
            <person name="Ma J."/>
        </authorList>
    </citation>
    <scope>NUCLEOTIDE SEQUENCE [LARGE SCALE GENOMIC DNA]</scope>
    <source>
        <strain evidence="3">JCM 9458</strain>
    </source>
</reference>
<name>A0ABP6T3Q2_9ACTN</name>
<dbReference type="Proteomes" id="UP001501676">
    <property type="component" value="Unassembled WGS sequence"/>
</dbReference>
<evidence type="ECO:0000256" key="1">
    <source>
        <dbReference type="SAM" id="Phobius"/>
    </source>
</evidence>
<feature type="transmembrane region" description="Helical" evidence="1">
    <location>
        <begin position="111"/>
        <end position="133"/>
    </location>
</feature>
<gene>
    <name evidence="2" type="ORF">GCM10020369_45990</name>
</gene>
<organism evidence="2 3">
    <name type="scientific">Cryptosporangium minutisporangium</name>
    <dbReference type="NCBI Taxonomy" id="113569"/>
    <lineage>
        <taxon>Bacteria</taxon>
        <taxon>Bacillati</taxon>
        <taxon>Actinomycetota</taxon>
        <taxon>Actinomycetes</taxon>
        <taxon>Cryptosporangiales</taxon>
        <taxon>Cryptosporangiaceae</taxon>
        <taxon>Cryptosporangium</taxon>
    </lineage>
</organism>
<protein>
    <submittedName>
        <fullName evidence="2">Uncharacterized protein</fullName>
    </submittedName>
</protein>
<feature type="transmembrane region" description="Helical" evidence="1">
    <location>
        <begin position="32"/>
        <end position="52"/>
    </location>
</feature>
<evidence type="ECO:0000313" key="2">
    <source>
        <dbReference type="EMBL" id="GAA3390761.1"/>
    </source>
</evidence>
<feature type="transmembrane region" description="Helical" evidence="1">
    <location>
        <begin position="64"/>
        <end position="91"/>
    </location>
</feature>
<keyword evidence="1" id="KW-1133">Transmembrane helix</keyword>
<evidence type="ECO:0000313" key="3">
    <source>
        <dbReference type="Proteomes" id="UP001501676"/>
    </source>
</evidence>
<sequence>MTRYLLAPVLMLGYGLVRLLDGLDGSHGPGPAWTIGHLLFLAALVYFGLVALDLRRRAPGRIATAALVATLLGLVAFVRVVIVDLIVGFGAADRAEMNVRYDEYETVADTVLDPLAPLFPLGLLVLLILLAVARQAPWWSPVLTLGGFAAITAELDLLPVGALLLLGALYPASRRREPRISPVSAGRAG</sequence>
<feature type="transmembrane region" description="Helical" evidence="1">
    <location>
        <begin position="145"/>
        <end position="170"/>
    </location>
</feature>
<dbReference type="RefSeq" id="WP_345730247.1">
    <property type="nucleotide sequence ID" value="NZ_BAAAYN010000029.1"/>
</dbReference>
<dbReference type="EMBL" id="BAAAYN010000029">
    <property type="protein sequence ID" value="GAA3390761.1"/>
    <property type="molecule type" value="Genomic_DNA"/>
</dbReference>
<keyword evidence="1" id="KW-0812">Transmembrane</keyword>
<keyword evidence="3" id="KW-1185">Reference proteome</keyword>
<accession>A0ABP6T3Q2</accession>
<comment type="caution">
    <text evidence="2">The sequence shown here is derived from an EMBL/GenBank/DDBJ whole genome shotgun (WGS) entry which is preliminary data.</text>
</comment>
<keyword evidence="1" id="KW-0472">Membrane</keyword>
<proteinExistence type="predicted"/>